<name>E4TTH4_MARTH</name>
<sequence length="159" mass="18765">MSKVRNFFDRVRYLRSFKLLIFSFFSSVFLIVLLYENMTRGSDVDCLSGEVTNISKSSYMNRSGGVRKYDLKISLEGRQFVQSFVKKKEFENILKKVKMSDSLEICYIKNQVISIKSQNKEIFNANFNNLFLIFLLVLSILFFILTVYYLLNYKSDLTR</sequence>
<dbReference type="EMBL" id="CP002349">
    <property type="protein sequence ID" value="ADR22977.1"/>
    <property type="molecule type" value="Genomic_DNA"/>
</dbReference>
<dbReference type="KEGG" id="mtt:Ftrac_3001"/>
<dbReference type="Proteomes" id="UP000008720">
    <property type="component" value="Chromosome"/>
</dbReference>
<dbReference type="AlphaFoldDB" id="E4TTH4"/>
<keyword evidence="1" id="KW-0472">Membrane</keyword>
<evidence type="ECO:0000313" key="2">
    <source>
        <dbReference type="EMBL" id="ADR22977.1"/>
    </source>
</evidence>
<evidence type="ECO:0000256" key="1">
    <source>
        <dbReference type="SAM" id="Phobius"/>
    </source>
</evidence>
<evidence type="ECO:0000313" key="3">
    <source>
        <dbReference type="Proteomes" id="UP000008720"/>
    </source>
</evidence>
<keyword evidence="1" id="KW-0812">Transmembrane</keyword>
<proteinExistence type="predicted"/>
<keyword evidence="3" id="KW-1185">Reference proteome</keyword>
<organism evidence="2 3">
    <name type="scientific">Marivirga tractuosa (strain ATCC 23168 / DSM 4126 / NBRC 15989 / NCIMB 1408 / VKM B-1430 / H-43)</name>
    <name type="common">Microscilla tractuosa</name>
    <name type="synonym">Flexibacter tractuosus</name>
    <dbReference type="NCBI Taxonomy" id="643867"/>
    <lineage>
        <taxon>Bacteria</taxon>
        <taxon>Pseudomonadati</taxon>
        <taxon>Bacteroidota</taxon>
        <taxon>Cytophagia</taxon>
        <taxon>Cytophagales</taxon>
        <taxon>Marivirgaceae</taxon>
        <taxon>Marivirga</taxon>
    </lineage>
</organism>
<feature type="transmembrane region" description="Helical" evidence="1">
    <location>
        <begin position="130"/>
        <end position="151"/>
    </location>
</feature>
<gene>
    <name evidence="2" type="ordered locus">Ftrac_3001</name>
</gene>
<protein>
    <submittedName>
        <fullName evidence="2">Uncharacterized protein</fullName>
    </submittedName>
</protein>
<dbReference type="HOGENOM" id="CLU_1658719_0_0_10"/>
<reference evidence="2 3" key="1">
    <citation type="journal article" date="2011" name="Stand. Genomic Sci.">
        <title>Complete genome sequence of Marivirga tractuosa type strain (H-43).</title>
        <authorList>
            <person name="Pagani I."/>
            <person name="Chertkov O."/>
            <person name="Lapidus A."/>
            <person name="Lucas S."/>
            <person name="Del Rio T.G."/>
            <person name="Tice H."/>
            <person name="Copeland A."/>
            <person name="Cheng J.F."/>
            <person name="Nolan M."/>
            <person name="Saunders E."/>
            <person name="Pitluck S."/>
            <person name="Held B."/>
            <person name="Goodwin L."/>
            <person name="Liolios K."/>
            <person name="Ovchinikova G."/>
            <person name="Ivanova N."/>
            <person name="Mavromatis K."/>
            <person name="Pati A."/>
            <person name="Chen A."/>
            <person name="Palaniappan K."/>
            <person name="Land M."/>
            <person name="Hauser L."/>
            <person name="Jeffries C.D."/>
            <person name="Detter J.C."/>
            <person name="Han C."/>
            <person name="Tapia R."/>
            <person name="Ngatchou-Djao O.D."/>
            <person name="Rohde M."/>
            <person name="Goker M."/>
            <person name="Spring S."/>
            <person name="Sikorski J."/>
            <person name="Woyke T."/>
            <person name="Bristow J."/>
            <person name="Eisen J.A."/>
            <person name="Markowitz V."/>
            <person name="Hugenholtz P."/>
            <person name="Klenk H.P."/>
            <person name="Kyrpides N.C."/>
        </authorList>
    </citation>
    <scope>NUCLEOTIDE SEQUENCE [LARGE SCALE GENOMIC DNA]</scope>
    <source>
        <strain evidence="3">ATCC 23168 / DSM 4126 / NBRC 15989 / NCIMB 1408 / VKM B-1430 / H-43</strain>
    </source>
</reference>
<keyword evidence="1" id="KW-1133">Transmembrane helix</keyword>
<feature type="transmembrane region" description="Helical" evidence="1">
    <location>
        <begin position="12"/>
        <end position="35"/>
    </location>
</feature>
<accession>E4TTH4</accession>
<dbReference type="STRING" id="643867.Ftrac_3001"/>